<name>A0ABY6BHM2_9GAMM</name>
<comment type="similarity">
    <text evidence="1">Belongs to the bactofilin family.</text>
</comment>
<dbReference type="EMBL" id="CP104694">
    <property type="protein sequence ID" value="UXI68096.1"/>
    <property type="molecule type" value="Genomic_DNA"/>
</dbReference>
<evidence type="ECO:0000256" key="2">
    <source>
        <dbReference type="SAM" id="MobiDB-lite"/>
    </source>
</evidence>
<sequence>MFSSKKSAPPVPTPHGATTIITSGTTIRGDLSFSGAMYIDGRIEGTIKAETDDANLTQGPGGIIEGEVHAPCVVLHGEVRGNVYATQRLELRESSKIEGDIFYNVLEMAAGAKINGKMVHQTDAPKRLPAPGVNGTAHAEPA</sequence>
<keyword evidence="4" id="KW-1185">Reference proteome</keyword>
<accession>A0ABY6BHM2</accession>
<dbReference type="InterPro" id="IPR007607">
    <property type="entry name" value="BacA/B"/>
</dbReference>
<dbReference type="Pfam" id="PF04519">
    <property type="entry name" value="Bactofilin"/>
    <property type="match status" value="1"/>
</dbReference>
<protein>
    <submittedName>
        <fullName evidence="3">Polymer-forming cytoskeletal protein</fullName>
    </submittedName>
</protein>
<evidence type="ECO:0000313" key="3">
    <source>
        <dbReference type="EMBL" id="UXI68096.1"/>
    </source>
</evidence>
<evidence type="ECO:0000313" key="4">
    <source>
        <dbReference type="Proteomes" id="UP001064632"/>
    </source>
</evidence>
<dbReference type="PANTHER" id="PTHR35024:SF4">
    <property type="entry name" value="POLYMER-FORMING CYTOSKELETAL PROTEIN"/>
    <property type="match status" value="1"/>
</dbReference>
<feature type="region of interest" description="Disordered" evidence="2">
    <location>
        <begin position="1"/>
        <end position="21"/>
    </location>
</feature>
<feature type="region of interest" description="Disordered" evidence="2">
    <location>
        <begin position="123"/>
        <end position="142"/>
    </location>
</feature>
<gene>
    <name evidence="3" type="ORF">N4264_00125</name>
</gene>
<dbReference type="Proteomes" id="UP001064632">
    <property type="component" value="Chromosome"/>
</dbReference>
<reference evidence="3" key="1">
    <citation type="submission" date="2022-09" db="EMBL/GenBank/DDBJ databases">
        <title>Tahibacter sp. nov., isolated from a fresh water.</title>
        <authorList>
            <person name="Baek J.H."/>
            <person name="Lee J.K."/>
            <person name="Kim J.M."/>
            <person name="Jeon C.O."/>
        </authorList>
    </citation>
    <scope>NUCLEOTIDE SEQUENCE</scope>
    <source>
        <strain evidence="3">W38</strain>
    </source>
</reference>
<dbReference type="RefSeq" id="WP_261695058.1">
    <property type="nucleotide sequence ID" value="NZ_CP104694.1"/>
</dbReference>
<dbReference type="PANTHER" id="PTHR35024">
    <property type="entry name" value="HYPOTHETICAL CYTOSOLIC PROTEIN"/>
    <property type="match status" value="1"/>
</dbReference>
<proteinExistence type="inferred from homology"/>
<organism evidence="3 4">
    <name type="scientific">Tahibacter amnicola</name>
    <dbReference type="NCBI Taxonomy" id="2976241"/>
    <lineage>
        <taxon>Bacteria</taxon>
        <taxon>Pseudomonadati</taxon>
        <taxon>Pseudomonadota</taxon>
        <taxon>Gammaproteobacteria</taxon>
        <taxon>Lysobacterales</taxon>
        <taxon>Rhodanobacteraceae</taxon>
        <taxon>Tahibacter</taxon>
    </lineage>
</organism>
<evidence type="ECO:0000256" key="1">
    <source>
        <dbReference type="ARBA" id="ARBA00044755"/>
    </source>
</evidence>